<dbReference type="EMBL" id="CM055111">
    <property type="protein sequence ID" value="KAJ7519230.1"/>
    <property type="molecule type" value="Genomic_DNA"/>
</dbReference>
<keyword evidence="2" id="KW-1185">Reference proteome</keyword>
<organism evidence="1 2">
    <name type="scientific">Diphasiastrum complanatum</name>
    <name type="common">Issler's clubmoss</name>
    <name type="synonym">Lycopodium complanatum</name>
    <dbReference type="NCBI Taxonomy" id="34168"/>
    <lineage>
        <taxon>Eukaryota</taxon>
        <taxon>Viridiplantae</taxon>
        <taxon>Streptophyta</taxon>
        <taxon>Embryophyta</taxon>
        <taxon>Tracheophyta</taxon>
        <taxon>Lycopodiopsida</taxon>
        <taxon>Lycopodiales</taxon>
        <taxon>Lycopodiaceae</taxon>
        <taxon>Lycopodioideae</taxon>
        <taxon>Diphasiastrum</taxon>
    </lineage>
</organism>
<name>A0ACC2AP37_DIPCM</name>
<gene>
    <name evidence="1" type="ORF">O6H91_20G030000</name>
</gene>
<sequence>MKTRTLLCLAAVVLFASLSVASAWLPYKQPIRGVNLGGLFIVEPWLQQDEWNSMGCGSQASEFDCVLHLGQSAANAAFRKHWDTWITQSDIQEIASLGLNTIRIPLGYWIKEDLVYSDSEHFPQGALPYLERVCTWARDAGLYIILDLHGAPGAQQAQNAFTGQFAPTAGFYVSWQYERAIQWLEWMTQIVHTNSMHAYANVGAIELVNEPLQNAASSQAQSMINSYYPNAWKRIRAVEDRLGITPNNRLHIQMMDARWGSGNPNQALTDLYFALYDDHDYVKWTPNVAANRDAYMRFSCHDDRGGNFPVIVGEWSLSTADEDGSQFSLSNSDAVSWYRNWWAAQVMSFEKQTGWIFWTWKVNWIGGRDDWRWGYQQAVQAGVIPKNPAEAYTYNACNGF</sequence>
<comment type="caution">
    <text evidence="1">The sequence shown here is derived from an EMBL/GenBank/DDBJ whole genome shotgun (WGS) entry which is preliminary data.</text>
</comment>
<reference evidence="2" key="1">
    <citation type="journal article" date="2024" name="Proc. Natl. Acad. Sci. U.S.A.">
        <title>Extraordinary preservation of gene collinearity over three hundred million years revealed in homosporous lycophytes.</title>
        <authorList>
            <person name="Li C."/>
            <person name="Wickell D."/>
            <person name="Kuo L.Y."/>
            <person name="Chen X."/>
            <person name="Nie B."/>
            <person name="Liao X."/>
            <person name="Peng D."/>
            <person name="Ji J."/>
            <person name="Jenkins J."/>
            <person name="Williams M."/>
            <person name="Shu S."/>
            <person name="Plott C."/>
            <person name="Barry K."/>
            <person name="Rajasekar S."/>
            <person name="Grimwood J."/>
            <person name="Han X."/>
            <person name="Sun S."/>
            <person name="Hou Z."/>
            <person name="He W."/>
            <person name="Dai G."/>
            <person name="Sun C."/>
            <person name="Schmutz J."/>
            <person name="Leebens-Mack J.H."/>
            <person name="Li F.W."/>
            <person name="Wang L."/>
        </authorList>
    </citation>
    <scope>NUCLEOTIDE SEQUENCE [LARGE SCALE GENOMIC DNA]</scope>
    <source>
        <strain evidence="2">cv. PW_Plant_1</strain>
    </source>
</reference>
<protein>
    <submittedName>
        <fullName evidence="1">Uncharacterized protein</fullName>
    </submittedName>
</protein>
<dbReference type="Proteomes" id="UP001162992">
    <property type="component" value="Chromosome 20"/>
</dbReference>
<evidence type="ECO:0000313" key="1">
    <source>
        <dbReference type="EMBL" id="KAJ7519230.1"/>
    </source>
</evidence>
<proteinExistence type="predicted"/>
<evidence type="ECO:0000313" key="2">
    <source>
        <dbReference type="Proteomes" id="UP001162992"/>
    </source>
</evidence>
<accession>A0ACC2AP37</accession>